<evidence type="ECO:0000313" key="1">
    <source>
        <dbReference type="EMBL" id="CAF4891215.1"/>
    </source>
</evidence>
<evidence type="ECO:0000313" key="5">
    <source>
        <dbReference type="EMBL" id="CAF5108151.1"/>
    </source>
</evidence>
<dbReference type="EMBL" id="CAJOBJ010236884">
    <property type="protein sequence ID" value="CAF5067252.1"/>
    <property type="molecule type" value="Genomic_DNA"/>
</dbReference>
<organism evidence="2 6">
    <name type="scientific">Rotaria magnacalcarata</name>
    <dbReference type="NCBI Taxonomy" id="392030"/>
    <lineage>
        <taxon>Eukaryota</taxon>
        <taxon>Metazoa</taxon>
        <taxon>Spiralia</taxon>
        <taxon>Gnathifera</taxon>
        <taxon>Rotifera</taxon>
        <taxon>Eurotatoria</taxon>
        <taxon>Bdelloidea</taxon>
        <taxon>Philodinida</taxon>
        <taxon>Philodinidae</taxon>
        <taxon>Rotaria</taxon>
    </lineage>
</organism>
<evidence type="ECO:0000313" key="6">
    <source>
        <dbReference type="Proteomes" id="UP000676336"/>
    </source>
</evidence>
<dbReference type="EMBL" id="CAJOBH010240699">
    <property type="protein sequence ID" value="CAF5108151.1"/>
    <property type="molecule type" value="Genomic_DNA"/>
</dbReference>
<name>A0A8S3E0W2_9BILA</name>
<protein>
    <submittedName>
        <fullName evidence="2">Uncharacterized protein</fullName>
    </submittedName>
</protein>
<feature type="non-terminal residue" evidence="2">
    <location>
        <position position="51"/>
    </location>
</feature>
<dbReference type="EMBL" id="CAJOBI010225855">
    <property type="protein sequence ID" value="CAF5052854.1"/>
    <property type="molecule type" value="Genomic_DNA"/>
</dbReference>
<dbReference type="Proteomes" id="UP000681967">
    <property type="component" value="Unassembled WGS sequence"/>
</dbReference>
<dbReference type="Proteomes" id="UP000676336">
    <property type="component" value="Unassembled WGS sequence"/>
</dbReference>
<comment type="caution">
    <text evidence="2">The sequence shown here is derived from an EMBL/GenBank/DDBJ whole genome shotgun (WGS) entry which is preliminary data.</text>
</comment>
<gene>
    <name evidence="1" type="ORF">BYL167_LOCUS51769</name>
    <name evidence="5" type="ORF">BYL167_LOCUS65298</name>
    <name evidence="3" type="ORF">GIL414_LOCUS60609</name>
    <name evidence="4" type="ORF">GIL414_LOCUS60890</name>
    <name evidence="2" type="ORF">SMN809_LOCUS59309</name>
</gene>
<evidence type="ECO:0000313" key="2">
    <source>
        <dbReference type="EMBL" id="CAF5052854.1"/>
    </source>
</evidence>
<dbReference type="Proteomes" id="UP000681720">
    <property type="component" value="Unassembled WGS sequence"/>
</dbReference>
<dbReference type="EMBL" id="CAJOBH010164790">
    <property type="protein sequence ID" value="CAF4891215.1"/>
    <property type="molecule type" value="Genomic_DNA"/>
</dbReference>
<evidence type="ECO:0000313" key="3">
    <source>
        <dbReference type="EMBL" id="CAF5062402.1"/>
    </source>
</evidence>
<proteinExistence type="predicted"/>
<reference evidence="2" key="1">
    <citation type="submission" date="2021-02" db="EMBL/GenBank/DDBJ databases">
        <authorList>
            <person name="Nowell W R."/>
        </authorList>
    </citation>
    <scope>NUCLEOTIDE SEQUENCE</scope>
</reference>
<dbReference type="EMBL" id="CAJOBJ010234641">
    <property type="protein sequence ID" value="CAF5062402.1"/>
    <property type="molecule type" value="Genomic_DNA"/>
</dbReference>
<evidence type="ECO:0000313" key="4">
    <source>
        <dbReference type="EMBL" id="CAF5067252.1"/>
    </source>
</evidence>
<sequence>MEKLDIPTVNHHIGSTERVFVAHVNDLNDFYLHSELHRDSLLKLGQDLYDE</sequence>
<accession>A0A8S3E0W2</accession>
<dbReference type="AlphaFoldDB" id="A0A8S3E0W2"/>